<evidence type="ECO:0000313" key="4">
    <source>
        <dbReference type="EMBL" id="OKL45773.1"/>
    </source>
</evidence>
<keyword evidence="5" id="KW-1185">Reference proteome</keyword>
<proteinExistence type="predicted"/>
<evidence type="ECO:0000256" key="1">
    <source>
        <dbReference type="SAM" id="Coils"/>
    </source>
</evidence>
<feature type="transmembrane region" description="Helical" evidence="3">
    <location>
        <begin position="106"/>
        <end position="128"/>
    </location>
</feature>
<keyword evidence="3" id="KW-0472">Membrane</keyword>
<evidence type="ECO:0000256" key="2">
    <source>
        <dbReference type="SAM" id="MobiDB-lite"/>
    </source>
</evidence>
<dbReference type="EMBL" id="LVVZ01000003">
    <property type="protein sequence ID" value="OKL45773.1"/>
    <property type="molecule type" value="Genomic_DNA"/>
</dbReference>
<dbReference type="PANTHER" id="PTHR32309">
    <property type="entry name" value="TYROSINE-PROTEIN KINASE"/>
    <property type="match status" value="1"/>
</dbReference>
<evidence type="ECO:0000256" key="3">
    <source>
        <dbReference type="SAM" id="Phobius"/>
    </source>
</evidence>
<feature type="compositionally biased region" description="Low complexity" evidence="2">
    <location>
        <begin position="20"/>
        <end position="65"/>
    </location>
</feature>
<name>A0A1U7JM14_9HYPH</name>
<dbReference type="Proteomes" id="UP000185783">
    <property type="component" value="Unassembled WGS sequence"/>
</dbReference>
<sequence>MAAPKENASGAAKPQNAGDQASAPKAQAGPAQAAPAKQNAGPQPTQPKAQQQSAPKPQKAPAQKADPAKKGGSVIPLPVKGAPSPQKAVKFFSLAGLRPQQKRRRVLWASFLLCVLIPAILGSVYFAFIASDRYVSKAGFSVRSIDGPAMSGDFLGAITGVASQGSTTTDSYMILEYLKSREMVERLNKDMNLKEKFADDNVDFFYRIDPALPIESFVSYWDWMISASFDTSSSIINFEVEAFTPEDAQQAGELVLQYASQLVNELSDQARRDTVRFAEQEVSRAELRLRMIRKRMKEFRETENAIDPSLNVEVQIQLIARLQERLSDTRARLATLEGTIDESSPTIRQLRREEAAIEKQIAEKQSEIGGRTGAAKPRNEADGRLSPLSSLLADYEELKLESEFAQQAYVTALASLEQSRAEADRRQRYLAVFERPSYPEEAIYPRRVTNSILLFLGLLIVWAIGTLIVYSVRDHLR</sequence>
<dbReference type="InterPro" id="IPR050445">
    <property type="entry name" value="Bact_polysacc_biosynth/exp"/>
</dbReference>
<gene>
    <name evidence="4" type="ORF">A3843_01200</name>
</gene>
<protein>
    <submittedName>
        <fullName evidence="4">Lipopolysaccharide biosynthesis protein</fullName>
    </submittedName>
</protein>
<evidence type="ECO:0000313" key="5">
    <source>
        <dbReference type="Proteomes" id="UP000185783"/>
    </source>
</evidence>
<feature type="region of interest" description="Disordered" evidence="2">
    <location>
        <begin position="1"/>
        <end position="84"/>
    </location>
</feature>
<dbReference type="PANTHER" id="PTHR32309:SF13">
    <property type="entry name" value="FERRIC ENTEROBACTIN TRANSPORT PROTEIN FEPE"/>
    <property type="match status" value="1"/>
</dbReference>
<comment type="caution">
    <text evidence="4">The sequence shown here is derived from an EMBL/GenBank/DDBJ whole genome shotgun (WGS) entry which is preliminary data.</text>
</comment>
<keyword evidence="3" id="KW-0812">Transmembrane</keyword>
<organism evidence="4 5">
    <name type="scientific">Pseudovibrio exalbescens</name>
    <dbReference type="NCBI Taxonomy" id="197461"/>
    <lineage>
        <taxon>Bacteria</taxon>
        <taxon>Pseudomonadati</taxon>
        <taxon>Pseudomonadota</taxon>
        <taxon>Alphaproteobacteria</taxon>
        <taxon>Hyphomicrobiales</taxon>
        <taxon>Stappiaceae</taxon>
        <taxon>Pseudovibrio</taxon>
    </lineage>
</organism>
<dbReference type="AlphaFoldDB" id="A0A1U7JM14"/>
<keyword evidence="1" id="KW-0175">Coiled coil</keyword>
<dbReference type="GO" id="GO:0005886">
    <property type="term" value="C:plasma membrane"/>
    <property type="evidence" value="ECO:0007669"/>
    <property type="project" value="TreeGrafter"/>
</dbReference>
<accession>A0A1U7JM14</accession>
<keyword evidence="3" id="KW-1133">Transmembrane helix</keyword>
<feature type="coiled-coil region" evidence="1">
    <location>
        <begin position="275"/>
        <end position="408"/>
    </location>
</feature>
<feature type="transmembrane region" description="Helical" evidence="3">
    <location>
        <begin position="452"/>
        <end position="472"/>
    </location>
</feature>
<dbReference type="GO" id="GO:0004713">
    <property type="term" value="F:protein tyrosine kinase activity"/>
    <property type="evidence" value="ECO:0007669"/>
    <property type="project" value="TreeGrafter"/>
</dbReference>
<reference evidence="4 5" key="1">
    <citation type="submission" date="2016-03" db="EMBL/GenBank/DDBJ databases">
        <title>Genome sequence of Nesiotobacter sp. nov., a moderately halophilic alphaproteobacterium isolated from the Yellow Sea, China.</title>
        <authorList>
            <person name="Zhang G."/>
            <person name="Zhang R."/>
        </authorList>
    </citation>
    <scope>NUCLEOTIDE SEQUENCE [LARGE SCALE GENOMIC DNA]</scope>
    <source>
        <strain evidence="4 5">WB1-6</strain>
    </source>
</reference>
<dbReference type="STRING" id="197461.A3843_01200"/>